<organism evidence="3 4">
    <name type="scientific">Rhizoclosmatium globosum</name>
    <dbReference type="NCBI Taxonomy" id="329046"/>
    <lineage>
        <taxon>Eukaryota</taxon>
        <taxon>Fungi</taxon>
        <taxon>Fungi incertae sedis</taxon>
        <taxon>Chytridiomycota</taxon>
        <taxon>Chytridiomycota incertae sedis</taxon>
        <taxon>Chytridiomycetes</taxon>
        <taxon>Chytridiales</taxon>
        <taxon>Chytriomycetaceae</taxon>
        <taxon>Rhizoclosmatium</taxon>
    </lineage>
</organism>
<dbReference type="Gene3D" id="3.40.50.1010">
    <property type="entry name" value="5'-nuclease"/>
    <property type="match status" value="1"/>
</dbReference>
<evidence type="ECO:0000256" key="1">
    <source>
        <dbReference type="SAM" id="MobiDB-lite"/>
    </source>
</evidence>
<dbReference type="Pfam" id="PF01936">
    <property type="entry name" value="NYN"/>
    <property type="match status" value="1"/>
</dbReference>
<dbReference type="EMBL" id="MCGO01000325">
    <property type="protein sequence ID" value="ORY14738.1"/>
    <property type="molecule type" value="Genomic_DNA"/>
</dbReference>
<dbReference type="OrthoDB" id="549353at2759"/>
<dbReference type="InterPro" id="IPR021139">
    <property type="entry name" value="NYN"/>
</dbReference>
<dbReference type="AlphaFoldDB" id="A0A1Y1ZX01"/>
<dbReference type="CDD" id="cd10910">
    <property type="entry name" value="PIN_limkain_b1_N_like"/>
    <property type="match status" value="1"/>
</dbReference>
<protein>
    <submittedName>
        <fullName evidence="3">DUF537-domain-containing protein</fullName>
    </submittedName>
</protein>
<evidence type="ECO:0000313" key="3">
    <source>
        <dbReference type="EMBL" id="ORY14738.1"/>
    </source>
</evidence>
<dbReference type="GO" id="GO:0004540">
    <property type="term" value="F:RNA nuclease activity"/>
    <property type="evidence" value="ECO:0007669"/>
    <property type="project" value="InterPro"/>
</dbReference>
<feature type="region of interest" description="Disordered" evidence="1">
    <location>
        <begin position="155"/>
        <end position="185"/>
    </location>
</feature>
<dbReference type="PANTHER" id="PTHR14379">
    <property type="entry name" value="LIMKAIN B LKAP"/>
    <property type="match status" value="1"/>
</dbReference>
<reference evidence="3 4" key="1">
    <citation type="submission" date="2016-07" db="EMBL/GenBank/DDBJ databases">
        <title>Pervasive Adenine N6-methylation of Active Genes in Fungi.</title>
        <authorList>
            <consortium name="DOE Joint Genome Institute"/>
            <person name="Mondo S.J."/>
            <person name="Dannebaum R.O."/>
            <person name="Kuo R.C."/>
            <person name="Labutti K."/>
            <person name="Haridas S."/>
            <person name="Kuo A."/>
            <person name="Salamov A."/>
            <person name="Ahrendt S.R."/>
            <person name="Lipzen A."/>
            <person name="Sullivan W."/>
            <person name="Andreopoulos W.B."/>
            <person name="Clum A."/>
            <person name="Lindquist E."/>
            <person name="Daum C."/>
            <person name="Ramamoorthy G.K."/>
            <person name="Gryganskyi A."/>
            <person name="Culley D."/>
            <person name="Magnuson J.K."/>
            <person name="James T.Y."/>
            <person name="O'Malley M.A."/>
            <person name="Stajich J.E."/>
            <person name="Spatafora J.W."/>
            <person name="Visel A."/>
            <person name="Grigoriev I.V."/>
        </authorList>
    </citation>
    <scope>NUCLEOTIDE SEQUENCE [LARGE SCALE GENOMIC DNA]</scope>
    <source>
        <strain evidence="3 4">JEL800</strain>
    </source>
</reference>
<dbReference type="GO" id="GO:1905762">
    <property type="term" value="F:CCR4-NOT complex binding"/>
    <property type="evidence" value="ECO:0007669"/>
    <property type="project" value="TreeGrafter"/>
</dbReference>
<dbReference type="GO" id="GO:0005777">
    <property type="term" value="C:peroxisome"/>
    <property type="evidence" value="ECO:0007669"/>
    <property type="project" value="InterPro"/>
</dbReference>
<comment type="caution">
    <text evidence="3">The sequence shown here is derived from an EMBL/GenBank/DDBJ whole genome shotgun (WGS) entry which is preliminary data.</text>
</comment>
<feature type="domain" description="NYN" evidence="2">
    <location>
        <begin position="2"/>
        <end position="131"/>
    </location>
</feature>
<name>A0A1Y1ZX01_9FUNG</name>
<accession>A0A1Y1ZX01</accession>
<proteinExistence type="predicted"/>
<keyword evidence="4" id="KW-1185">Reference proteome</keyword>
<dbReference type="PANTHER" id="PTHR14379:SF3">
    <property type="entry name" value="MEIOSIS REGULATOR AND MRNA STABILITY FACTOR 1"/>
    <property type="match status" value="1"/>
</dbReference>
<dbReference type="InterPro" id="IPR024768">
    <property type="entry name" value="Marf1"/>
</dbReference>
<sequence>MKVGVFWDYENCQMPSGAQSCDVVERIRTEIYEHGPIHLFHAYVDARHTNLSNDQKRSQIRQSGVKVVDCPHDDKKNVADFQIMADILAFALDNPAPSVIVLISGDLDFSSFLGELRNRQYIIVLIQPMEAKNPVMKTLAHRWLHWKLDVLSAPEARDEENSRSDDKQDMEPNIRNEPSSPALIGRISKNKPKATEDIEHSQALLFLEELEPDFFDPLIDTLKRLQGLDNSESVLRSRVGMTLNEKYPHVFKRKKFCPSFKQYARLAEVKGLIVLGGESGTAWIKSP</sequence>
<gene>
    <name evidence="3" type="ORF">BCR33DRAFT_731571</name>
</gene>
<dbReference type="GO" id="GO:0010468">
    <property type="term" value="P:regulation of gene expression"/>
    <property type="evidence" value="ECO:0007669"/>
    <property type="project" value="InterPro"/>
</dbReference>
<feature type="compositionally biased region" description="Basic and acidic residues" evidence="1">
    <location>
        <begin position="155"/>
        <end position="174"/>
    </location>
</feature>
<dbReference type="Proteomes" id="UP000193642">
    <property type="component" value="Unassembled WGS sequence"/>
</dbReference>
<dbReference type="STRING" id="329046.A0A1Y1ZX01"/>
<evidence type="ECO:0000259" key="2">
    <source>
        <dbReference type="Pfam" id="PF01936"/>
    </source>
</evidence>
<evidence type="ECO:0000313" key="4">
    <source>
        <dbReference type="Proteomes" id="UP000193642"/>
    </source>
</evidence>
<dbReference type="PROSITE" id="PS51257">
    <property type="entry name" value="PROKAR_LIPOPROTEIN"/>
    <property type="match status" value="1"/>
</dbReference>